<dbReference type="STRING" id="1423959.SAMN05444407_102402"/>
<proteinExistence type="inferred from homology"/>
<sequence length="166" mass="19867">MKINHLTAAEENFMKLFWKMESFYLKDVMEQHPEPKPHQNTVSTYLKILVEKGYLSTEKEGRIFKYTVIVPFEEYRKFLLKELTHNFFNDSGKEILEFLFSEKLLTQDDLKGYFDLKIEIKPAKVENPKFEVADEILNPKKEKKVKASKDKDKDKEKEKKKKKKKL</sequence>
<dbReference type="GO" id="GO:0003677">
    <property type="term" value="F:DNA binding"/>
    <property type="evidence" value="ECO:0007669"/>
    <property type="project" value="UniProtKB-KW"/>
</dbReference>
<comment type="similarity">
    <text evidence="1">Belongs to the BlaI transcriptional regulatory family.</text>
</comment>
<accession>A0A1M6Y8C0</accession>
<keyword evidence="2" id="KW-0805">Transcription regulation</keyword>
<organism evidence="7 9">
    <name type="scientific">Chryseobacterium contaminans</name>
    <dbReference type="NCBI Taxonomy" id="1423959"/>
    <lineage>
        <taxon>Bacteria</taxon>
        <taxon>Pseudomonadati</taxon>
        <taxon>Bacteroidota</taxon>
        <taxon>Flavobacteriia</taxon>
        <taxon>Flavobacteriales</taxon>
        <taxon>Weeksellaceae</taxon>
        <taxon>Chryseobacterium group</taxon>
        <taxon>Chryseobacterium</taxon>
    </lineage>
</organism>
<evidence type="ECO:0000313" key="8">
    <source>
        <dbReference type="Proteomes" id="UP000093508"/>
    </source>
</evidence>
<feature type="region of interest" description="Disordered" evidence="5">
    <location>
        <begin position="142"/>
        <end position="166"/>
    </location>
</feature>
<feature type="compositionally biased region" description="Basic and acidic residues" evidence="5">
    <location>
        <begin position="142"/>
        <end position="157"/>
    </location>
</feature>
<dbReference type="EMBL" id="FRBM01000002">
    <property type="protein sequence ID" value="SHL14530.1"/>
    <property type="molecule type" value="Genomic_DNA"/>
</dbReference>
<dbReference type="Proteomes" id="UP000184069">
    <property type="component" value="Unassembled WGS sequence"/>
</dbReference>
<evidence type="ECO:0000256" key="1">
    <source>
        <dbReference type="ARBA" id="ARBA00011046"/>
    </source>
</evidence>
<evidence type="ECO:0000256" key="2">
    <source>
        <dbReference type="ARBA" id="ARBA00023015"/>
    </source>
</evidence>
<keyword evidence="3" id="KW-0238">DNA-binding</keyword>
<dbReference type="Proteomes" id="UP000093508">
    <property type="component" value="Unassembled WGS sequence"/>
</dbReference>
<dbReference type="InterPro" id="IPR036390">
    <property type="entry name" value="WH_DNA-bd_sf"/>
</dbReference>
<dbReference type="RefSeq" id="WP_066699731.1">
    <property type="nucleotide sequence ID" value="NZ_FRBM01000002.1"/>
</dbReference>
<evidence type="ECO:0000313" key="6">
    <source>
        <dbReference type="EMBL" id="OCA71870.1"/>
    </source>
</evidence>
<evidence type="ECO:0000313" key="7">
    <source>
        <dbReference type="EMBL" id="SHL14530.1"/>
    </source>
</evidence>
<evidence type="ECO:0000256" key="4">
    <source>
        <dbReference type="ARBA" id="ARBA00023163"/>
    </source>
</evidence>
<dbReference type="Gene3D" id="1.10.10.10">
    <property type="entry name" value="Winged helix-like DNA-binding domain superfamily/Winged helix DNA-binding domain"/>
    <property type="match status" value="1"/>
</dbReference>
<evidence type="ECO:0000256" key="5">
    <source>
        <dbReference type="SAM" id="MobiDB-lite"/>
    </source>
</evidence>
<dbReference type="InterPro" id="IPR005650">
    <property type="entry name" value="BlaI_family"/>
</dbReference>
<evidence type="ECO:0000313" key="9">
    <source>
        <dbReference type="Proteomes" id="UP000184069"/>
    </source>
</evidence>
<dbReference type="GO" id="GO:0045892">
    <property type="term" value="P:negative regulation of DNA-templated transcription"/>
    <property type="evidence" value="ECO:0007669"/>
    <property type="project" value="InterPro"/>
</dbReference>
<keyword evidence="8" id="KW-1185">Reference proteome</keyword>
<reference evidence="7 9" key="2">
    <citation type="submission" date="2016-11" db="EMBL/GenBank/DDBJ databases">
        <authorList>
            <person name="Jaros S."/>
            <person name="Januszkiewicz K."/>
            <person name="Wedrychowicz H."/>
        </authorList>
    </citation>
    <scope>NUCLEOTIDE SEQUENCE [LARGE SCALE GENOMIC DNA]</scope>
    <source>
        <strain evidence="7 9">DSM 27621</strain>
    </source>
</reference>
<dbReference type="OrthoDB" id="1098508at2"/>
<dbReference type="Pfam" id="PF03965">
    <property type="entry name" value="Penicillinase_R"/>
    <property type="match status" value="1"/>
</dbReference>
<reference evidence="6 8" key="1">
    <citation type="submission" date="2016-07" db="EMBL/GenBank/DDBJ databases">
        <authorList>
            <person name="Jeong J.-J."/>
            <person name="Kim D.W."/>
            <person name="Sang M.K."/>
            <person name="Choi I.-G."/>
            <person name="Kim K.D."/>
        </authorList>
    </citation>
    <scope>NUCLEOTIDE SEQUENCE [LARGE SCALE GENOMIC DNA]</scope>
    <source>
        <strain evidence="6 8">C-26</strain>
    </source>
</reference>
<dbReference type="AlphaFoldDB" id="A0A1M6Y8C0"/>
<name>A0A1M6Y8C0_9FLAO</name>
<dbReference type="SUPFAM" id="SSF46785">
    <property type="entry name" value="Winged helix' DNA-binding domain"/>
    <property type="match status" value="1"/>
</dbReference>
<dbReference type="EMBL" id="MAYF01000342">
    <property type="protein sequence ID" value="OCA71870.1"/>
    <property type="molecule type" value="Genomic_DNA"/>
</dbReference>
<evidence type="ECO:0000256" key="3">
    <source>
        <dbReference type="ARBA" id="ARBA00023125"/>
    </source>
</evidence>
<protein>
    <submittedName>
        <fullName evidence="6 7">Transcriptional regulator</fullName>
    </submittedName>
</protein>
<gene>
    <name evidence="6" type="ORF">BBH99_13585</name>
    <name evidence="7" type="ORF">SAMN05444407_102402</name>
</gene>
<dbReference type="InterPro" id="IPR036388">
    <property type="entry name" value="WH-like_DNA-bd_sf"/>
</dbReference>
<keyword evidence="4" id="KW-0804">Transcription</keyword>